<dbReference type="AlphaFoldDB" id="A0A0A8Y9M2"/>
<reference evidence="1" key="1">
    <citation type="submission" date="2014-09" db="EMBL/GenBank/DDBJ databases">
        <authorList>
            <person name="Magalhaes I.L.F."/>
            <person name="Oliveira U."/>
            <person name="Santos F.R."/>
            <person name="Vidigal T.H.D.A."/>
            <person name="Brescovit A.D."/>
            <person name="Santos A.J."/>
        </authorList>
    </citation>
    <scope>NUCLEOTIDE SEQUENCE</scope>
    <source>
        <tissue evidence="1">Shoot tissue taken approximately 20 cm above the soil surface</tissue>
    </source>
</reference>
<reference evidence="1" key="2">
    <citation type="journal article" date="2015" name="Data Brief">
        <title>Shoot transcriptome of the giant reed, Arundo donax.</title>
        <authorList>
            <person name="Barrero R.A."/>
            <person name="Guerrero F.D."/>
            <person name="Moolhuijzen P."/>
            <person name="Goolsby J.A."/>
            <person name="Tidwell J."/>
            <person name="Bellgard S.E."/>
            <person name="Bellgard M.I."/>
        </authorList>
    </citation>
    <scope>NUCLEOTIDE SEQUENCE</scope>
    <source>
        <tissue evidence="1">Shoot tissue taken approximately 20 cm above the soil surface</tissue>
    </source>
</reference>
<name>A0A0A8Y9M2_ARUDO</name>
<protein>
    <submittedName>
        <fullName evidence="1">Uncharacterized protein</fullName>
    </submittedName>
</protein>
<evidence type="ECO:0000313" key="1">
    <source>
        <dbReference type="EMBL" id="JAD23066.1"/>
    </source>
</evidence>
<proteinExistence type="predicted"/>
<accession>A0A0A8Y9M2</accession>
<dbReference type="EMBL" id="GBRH01274829">
    <property type="protein sequence ID" value="JAD23066.1"/>
    <property type="molecule type" value="Transcribed_RNA"/>
</dbReference>
<sequence>MLPQSGSLMLGSATMKKLTPLLLHPL</sequence>
<organism evidence="1">
    <name type="scientific">Arundo donax</name>
    <name type="common">Giant reed</name>
    <name type="synonym">Donax arundinaceus</name>
    <dbReference type="NCBI Taxonomy" id="35708"/>
    <lineage>
        <taxon>Eukaryota</taxon>
        <taxon>Viridiplantae</taxon>
        <taxon>Streptophyta</taxon>
        <taxon>Embryophyta</taxon>
        <taxon>Tracheophyta</taxon>
        <taxon>Spermatophyta</taxon>
        <taxon>Magnoliopsida</taxon>
        <taxon>Liliopsida</taxon>
        <taxon>Poales</taxon>
        <taxon>Poaceae</taxon>
        <taxon>PACMAD clade</taxon>
        <taxon>Arundinoideae</taxon>
        <taxon>Arundineae</taxon>
        <taxon>Arundo</taxon>
    </lineage>
</organism>